<sequence>MKILVVYAHPGPRSLNASLRDRMVATLTAEGHAVIVSDLHAQGWKASLDGADFPGEPGEQLDVVAASHRAFAEGTQPAEVAEEQRRLLWADAVILQFPLWWFSMPAILKGWVDRVYAHGFAYGRGEHSDRRWGDRYGEGVFAGKRAMLVVTTGGWEEHYQERGINGPIDDLLFPIQHGILFYPGFAVMDPFVVYRAGRMDAARFAAVGAELDRRMRGLFVEPPIAYRQQNGGDYEIPSMTLRAGLEQAGQQGFRLHRG</sequence>
<gene>
    <name evidence="4" type="ORF">POL25_29690</name>
</gene>
<comment type="similarity">
    <text evidence="1">Belongs to the NAD(P)H dehydrogenase (quinone) family.</text>
</comment>
<dbReference type="InterPro" id="IPR003680">
    <property type="entry name" value="Flavodoxin_fold"/>
</dbReference>
<protein>
    <submittedName>
        <fullName evidence="4">NAD(P)H-dependent oxidoreductase</fullName>
    </submittedName>
</protein>
<accession>A0ABT5E5J2</accession>
<evidence type="ECO:0000313" key="5">
    <source>
        <dbReference type="Proteomes" id="UP001221686"/>
    </source>
</evidence>
<dbReference type="Gene3D" id="3.40.50.360">
    <property type="match status" value="1"/>
</dbReference>
<evidence type="ECO:0000313" key="4">
    <source>
        <dbReference type="EMBL" id="MDC0721117.1"/>
    </source>
</evidence>
<dbReference type="InterPro" id="IPR051545">
    <property type="entry name" value="NAD(P)H_dehydrogenase_qn"/>
</dbReference>
<comment type="caution">
    <text evidence="4">The sequence shown here is derived from an EMBL/GenBank/DDBJ whole genome shotgun (WGS) entry which is preliminary data.</text>
</comment>
<evidence type="ECO:0000256" key="2">
    <source>
        <dbReference type="ARBA" id="ARBA00023002"/>
    </source>
</evidence>
<dbReference type="SUPFAM" id="SSF52218">
    <property type="entry name" value="Flavoproteins"/>
    <property type="match status" value="1"/>
</dbReference>
<reference evidence="4 5" key="1">
    <citation type="submission" date="2022-11" db="EMBL/GenBank/DDBJ databases">
        <title>Minimal conservation of predation-associated metabolite biosynthetic gene clusters underscores biosynthetic potential of Myxococcota including descriptions for ten novel species: Archangium lansinium sp. nov., Myxococcus landrumus sp. nov., Nannocystis bai.</title>
        <authorList>
            <person name="Ahearne A."/>
            <person name="Stevens C."/>
            <person name="Dowd S."/>
        </authorList>
    </citation>
    <scope>NUCLEOTIDE SEQUENCE [LARGE SCALE GENOMIC DNA]</scope>
    <source>
        <strain evidence="4 5">BB15-2</strain>
    </source>
</reference>
<feature type="domain" description="Flavodoxin-like fold" evidence="3">
    <location>
        <begin position="1"/>
        <end position="210"/>
    </location>
</feature>
<dbReference type="Proteomes" id="UP001221686">
    <property type="component" value="Unassembled WGS sequence"/>
</dbReference>
<evidence type="ECO:0000259" key="3">
    <source>
        <dbReference type="Pfam" id="PF02525"/>
    </source>
</evidence>
<dbReference type="PANTHER" id="PTHR10204:SF34">
    <property type="entry name" value="NAD(P)H DEHYDROGENASE [QUINONE] 1 ISOFORM 1"/>
    <property type="match status" value="1"/>
</dbReference>
<dbReference type="PANTHER" id="PTHR10204">
    <property type="entry name" value="NAD P H OXIDOREDUCTASE-RELATED"/>
    <property type="match status" value="1"/>
</dbReference>
<name>A0ABT5E5J2_9BACT</name>
<dbReference type="InterPro" id="IPR029039">
    <property type="entry name" value="Flavoprotein-like_sf"/>
</dbReference>
<evidence type="ECO:0000256" key="1">
    <source>
        <dbReference type="ARBA" id="ARBA00006252"/>
    </source>
</evidence>
<dbReference type="Pfam" id="PF02525">
    <property type="entry name" value="Flavodoxin_2"/>
    <property type="match status" value="1"/>
</dbReference>
<keyword evidence="2" id="KW-0560">Oxidoreductase</keyword>
<dbReference type="RefSeq" id="WP_272089619.1">
    <property type="nucleotide sequence ID" value="NZ_JAQNDL010000003.1"/>
</dbReference>
<proteinExistence type="inferred from homology"/>
<keyword evidence="5" id="KW-1185">Reference proteome</keyword>
<organism evidence="4 5">
    <name type="scientific">Nannocystis bainbridge</name>
    <dbReference type="NCBI Taxonomy" id="2995303"/>
    <lineage>
        <taxon>Bacteria</taxon>
        <taxon>Pseudomonadati</taxon>
        <taxon>Myxococcota</taxon>
        <taxon>Polyangia</taxon>
        <taxon>Nannocystales</taxon>
        <taxon>Nannocystaceae</taxon>
        <taxon>Nannocystis</taxon>
    </lineage>
</organism>
<dbReference type="EMBL" id="JAQNDL010000003">
    <property type="protein sequence ID" value="MDC0721117.1"/>
    <property type="molecule type" value="Genomic_DNA"/>
</dbReference>